<evidence type="ECO:0000313" key="3">
    <source>
        <dbReference type="Proteomes" id="UP000006621"/>
    </source>
</evidence>
<dbReference type="HOGENOM" id="CLU_2301694_0_0_0"/>
<reference evidence="3" key="2">
    <citation type="submission" date="2011-06" db="EMBL/GenBank/DDBJ databases">
        <title>The complete genome of Flexistipes sinusarabici DSM 4947.</title>
        <authorList>
            <person name="Lucas S."/>
            <person name="Han J."/>
            <person name="Lapidus A."/>
            <person name="Bruce D."/>
            <person name="Goodwin L."/>
            <person name="Pitluck S."/>
            <person name="Peters L."/>
            <person name="Kyrpides N."/>
            <person name="Mavromatis K."/>
            <person name="Ivanova N."/>
            <person name="Mikhailova N."/>
            <person name="Chertkov O."/>
            <person name="Detter J.C."/>
            <person name="Tapia R."/>
            <person name="Han C."/>
            <person name="Land M."/>
            <person name="Hauser L."/>
            <person name="Markowitz V."/>
            <person name="Cheng J.-F."/>
            <person name="Hugenholtz P."/>
            <person name="Woyke T."/>
            <person name="Wu D."/>
            <person name="Spring S."/>
            <person name="Schroeder M."/>
            <person name="Brambilla E."/>
            <person name="Klenk H.-P."/>
            <person name="Eisen J.A."/>
        </authorList>
    </citation>
    <scope>NUCLEOTIDE SEQUENCE [LARGE SCALE GENOMIC DNA]</scope>
    <source>
        <strain evidence="3">DSM 4947 / MAS 10</strain>
    </source>
</reference>
<accession>F8E5Q9</accession>
<reference evidence="2 3" key="1">
    <citation type="journal article" date="2011" name="Stand. Genomic Sci.">
        <title>Genome sequence of the moderately thermophilic halophile Flexistipes sinusarabici strain (MAS10).</title>
        <authorList>
            <person name="Lapidus A."/>
            <person name="Chertkov O."/>
            <person name="Nolan M."/>
            <person name="Lucas S."/>
            <person name="Hammon N."/>
            <person name="Deshpande S."/>
            <person name="Cheng J.F."/>
            <person name="Tapia R."/>
            <person name="Han C."/>
            <person name="Goodwin L."/>
            <person name="Pitluck S."/>
            <person name="Liolios K."/>
            <person name="Pagani I."/>
            <person name="Ivanova N."/>
            <person name="Huntemann M."/>
            <person name="Mavromatis K."/>
            <person name="Mikhailova N."/>
            <person name="Pati A."/>
            <person name="Chen A."/>
            <person name="Palaniappan K."/>
            <person name="Land M."/>
            <person name="Hauser L."/>
            <person name="Brambilla E.M."/>
            <person name="Rohde M."/>
            <person name="Abt B."/>
            <person name="Spring S."/>
            <person name="Goker M."/>
            <person name="Bristow J."/>
            <person name="Eisen J.A."/>
            <person name="Markowitz V."/>
            <person name="Hugenholtz P."/>
            <person name="Kyrpides N.C."/>
            <person name="Klenk H.P."/>
            <person name="Woyke T."/>
        </authorList>
    </citation>
    <scope>NUCLEOTIDE SEQUENCE [LARGE SCALE GENOMIC DNA]</scope>
    <source>
        <strain evidence="3">DSM 4947 / MAS 10</strain>
    </source>
</reference>
<keyword evidence="1" id="KW-1133">Transmembrane helix</keyword>
<dbReference type="EMBL" id="CP002858">
    <property type="protein sequence ID" value="AEI14690.1"/>
    <property type="molecule type" value="Genomic_DNA"/>
</dbReference>
<keyword evidence="1" id="KW-0812">Transmembrane</keyword>
<evidence type="ECO:0000313" key="2">
    <source>
        <dbReference type="EMBL" id="AEI14690.1"/>
    </source>
</evidence>
<dbReference type="AlphaFoldDB" id="F8E5Q9"/>
<name>F8E5Q9_FLESM</name>
<feature type="transmembrane region" description="Helical" evidence="1">
    <location>
        <begin position="37"/>
        <end position="59"/>
    </location>
</feature>
<organism evidence="2 3">
    <name type="scientific">Flexistipes sinusarabici (strain ATCC 49648 / DSM 4947 / MAS 10)</name>
    <dbReference type="NCBI Taxonomy" id="717231"/>
    <lineage>
        <taxon>Bacteria</taxon>
        <taxon>Pseudomonadati</taxon>
        <taxon>Deferribacterota</taxon>
        <taxon>Deferribacteres</taxon>
        <taxon>Deferribacterales</taxon>
        <taxon>Flexistipitaceae</taxon>
        <taxon>Flexistipes</taxon>
    </lineage>
</organism>
<keyword evidence="1" id="KW-0472">Membrane</keyword>
<protein>
    <recommendedName>
        <fullName evidence="4">Transmembrane protein</fullName>
    </recommendedName>
</protein>
<dbReference type="STRING" id="717231.Flexsi_1032"/>
<evidence type="ECO:0000256" key="1">
    <source>
        <dbReference type="SAM" id="Phobius"/>
    </source>
</evidence>
<sequence>MLNFLCRKRWKVQYKYKYKYKGKGRGRGITGSMGSTGIMVIGVLQVVGVVRVVWVYLLASLREIEGDVVISSVIARATARGDLMSCIRDCFATLAMTKWK</sequence>
<proteinExistence type="predicted"/>
<dbReference type="Proteomes" id="UP000006621">
    <property type="component" value="Chromosome"/>
</dbReference>
<evidence type="ECO:0008006" key="4">
    <source>
        <dbReference type="Google" id="ProtNLM"/>
    </source>
</evidence>
<dbReference type="KEGG" id="fsi:Flexsi_1032"/>
<gene>
    <name evidence="2" type="ordered locus">Flexsi_1032</name>
</gene>
<keyword evidence="3" id="KW-1185">Reference proteome</keyword>